<comment type="caution">
    <text evidence="2">The sequence shown here is derived from an EMBL/GenBank/DDBJ whole genome shotgun (WGS) entry which is preliminary data.</text>
</comment>
<reference evidence="2 3" key="1">
    <citation type="journal article" date="2013" name="BMC Genomics">
        <title>The miniature genome of a carnivorous plant Genlisea aurea contains a low number of genes and short non-coding sequences.</title>
        <authorList>
            <person name="Leushkin E.V."/>
            <person name="Sutormin R.A."/>
            <person name="Nabieva E.R."/>
            <person name="Penin A.A."/>
            <person name="Kondrashov A.S."/>
            <person name="Logacheva M.D."/>
        </authorList>
    </citation>
    <scope>NUCLEOTIDE SEQUENCE [LARGE SCALE GENOMIC DNA]</scope>
</reference>
<dbReference type="EMBL" id="AUSU01002553">
    <property type="protein sequence ID" value="EPS68576.1"/>
    <property type="molecule type" value="Genomic_DNA"/>
</dbReference>
<name>S8CUL1_9LAMI</name>
<dbReference type="GO" id="GO:0001709">
    <property type="term" value="P:cell fate determination"/>
    <property type="evidence" value="ECO:0007669"/>
    <property type="project" value="TreeGrafter"/>
</dbReference>
<protein>
    <submittedName>
        <fullName evidence="2">Uncharacterized protein</fullName>
    </submittedName>
</protein>
<organism evidence="2 3">
    <name type="scientific">Genlisea aurea</name>
    <dbReference type="NCBI Taxonomy" id="192259"/>
    <lineage>
        <taxon>Eukaryota</taxon>
        <taxon>Viridiplantae</taxon>
        <taxon>Streptophyta</taxon>
        <taxon>Embryophyta</taxon>
        <taxon>Tracheophyta</taxon>
        <taxon>Spermatophyta</taxon>
        <taxon>Magnoliopsida</taxon>
        <taxon>eudicotyledons</taxon>
        <taxon>Gunneridae</taxon>
        <taxon>Pentapetalae</taxon>
        <taxon>asterids</taxon>
        <taxon>lamiids</taxon>
        <taxon>Lamiales</taxon>
        <taxon>Lentibulariaceae</taxon>
        <taxon>Genlisea</taxon>
    </lineage>
</organism>
<gene>
    <name evidence="2" type="ORF">M569_06197</name>
</gene>
<feature type="non-terminal residue" evidence="2">
    <location>
        <position position="1"/>
    </location>
</feature>
<dbReference type="InterPro" id="IPR040361">
    <property type="entry name" value="TPD1"/>
</dbReference>
<dbReference type="OrthoDB" id="1572689at2759"/>
<dbReference type="Proteomes" id="UP000015453">
    <property type="component" value="Unassembled WGS sequence"/>
</dbReference>
<dbReference type="PANTHER" id="PTHR33184:SF81">
    <property type="entry name" value="TPD1 PROTEIN HOMOLOG 1B-LIKE"/>
    <property type="match status" value="1"/>
</dbReference>
<dbReference type="PANTHER" id="PTHR33184">
    <property type="entry name" value="PROTEIN TAPETUM DETERMINANT 1-LIKE-RELATED"/>
    <property type="match status" value="1"/>
</dbReference>
<evidence type="ECO:0000256" key="1">
    <source>
        <dbReference type="ARBA" id="ARBA00022729"/>
    </source>
</evidence>
<dbReference type="Pfam" id="PF24068">
    <property type="entry name" value="TPD1_C"/>
    <property type="match status" value="1"/>
</dbReference>
<keyword evidence="1" id="KW-0732">Signal</keyword>
<evidence type="ECO:0000313" key="3">
    <source>
        <dbReference type="Proteomes" id="UP000015453"/>
    </source>
</evidence>
<accession>S8CUL1</accession>
<dbReference type="AlphaFoldDB" id="S8CUL1"/>
<proteinExistence type="predicted"/>
<evidence type="ECO:0000313" key="2">
    <source>
        <dbReference type="EMBL" id="EPS68576.1"/>
    </source>
</evidence>
<sequence>GRGCDPQDIRIYQWPSGFAGMNIPQFTVQIVNEAWQANAVYQVRISCRGFATTTYIDPRVLRRLDMEVCLVREGGKMRPGDVISFVYSNMLKFPLYVLDLKCL</sequence>
<keyword evidence="3" id="KW-1185">Reference proteome</keyword>